<evidence type="ECO:0000313" key="5">
    <source>
        <dbReference type="Proteomes" id="UP000276133"/>
    </source>
</evidence>
<dbReference type="AlphaFoldDB" id="A0A3M7SAV7"/>
<organism evidence="4 5">
    <name type="scientific">Brachionus plicatilis</name>
    <name type="common">Marine rotifer</name>
    <name type="synonym">Brachionus muelleri</name>
    <dbReference type="NCBI Taxonomy" id="10195"/>
    <lineage>
        <taxon>Eukaryota</taxon>
        <taxon>Metazoa</taxon>
        <taxon>Spiralia</taxon>
        <taxon>Gnathifera</taxon>
        <taxon>Rotifera</taxon>
        <taxon>Eurotatoria</taxon>
        <taxon>Monogononta</taxon>
        <taxon>Pseudotrocha</taxon>
        <taxon>Ploima</taxon>
        <taxon>Brachionidae</taxon>
        <taxon>Brachionus</taxon>
    </lineage>
</organism>
<sequence>MLLVDLPFYVRPLTENKAAFKIHFDQLQSNYKNFDKFLLINLVEETGKESILGDAYVEQLAELNNQKIFYIQFDFHEHCKGLKFENVSILKDKVKETLVEPFCWIDDRGFIFKQKTLLRVNCVDCLDRTNVVQMVMAKYVLENQLQPLGILVPPNELAQDFKRKIWFMWANNGDAISEQYAGTSALKGDYTRTGERKFAGILRDGMNSANRYYLRFRDAFRQMALDVLQGVPAFENEQISKSNLLSPTKNEENSEDQTQADSEREENIRQLLNDCKKELVSQNEDCYGIWALINFNESNDDISQVDPDVFLILTNSAIYVSK</sequence>
<dbReference type="GO" id="GO:0045334">
    <property type="term" value="C:clathrin-coated endocytic vesicle"/>
    <property type="evidence" value="ECO:0007669"/>
    <property type="project" value="TreeGrafter"/>
</dbReference>
<dbReference type="GO" id="GO:0046856">
    <property type="term" value="P:phosphatidylinositol dephosphorylation"/>
    <property type="evidence" value="ECO:0007669"/>
    <property type="project" value="TreeGrafter"/>
</dbReference>
<evidence type="ECO:0000313" key="4">
    <source>
        <dbReference type="EMBL" id="RNA32926.1"/>
    </source>
</evidence>
<evidence type="ECO:0000259" key="3">
    <source>
        <dbReference type="PROSITE" id="PS51791"/>
    </source>
</evidence>
<dbReference type="PROSITE" id="PS50275">
    <property type="entry name" value="SAC"/>
    <property type="match status" value="1"/>
</dbReference>
<dbReference type="PROSITE" id="PS51791">
    <property type="entry name" value="HSAC2"/>
    <property type="match status" value="1"/>
</dbReference>
<dbReference type="InterPro" id="IPR022158">
    <property type="entry name" value="Inositol_phosphatase"/>
</dbReference>
<protein>
    <submittedName>
        <fullName evidence="4">Phosphatidylinositide phosphatase SAC2</fullName>
    </submittedName>
</protein>
<feature type="domain" description="HSac2" evidence="3">
    <location>
        <begin position="262"/>
        <end position="322"/>
    </location>
</feature>
<dbReference type="PANTHER" id="PTHR45662:SF8">
    <property type="entry name" value="PHOSPHATIDYLINOSITIDE PHOSPHATASE SAC2"/>
    <property type="match status" value="1"/>
</dbReference>
<dbReference type="Pfam" id="PF12456">
    <property type="entry name" value="hSac2"/>
    <property type="match status" value="1"/>
</dbReference>
<dbReference type="PANTHER" id="PTHR45662">
    <property type="entry name" value="PHOSPHATIDYLINOSITIDE PHOSPHATASE SAC1"/>
    <property type="match status" value="1"/>
</dbReference>
<dbReference type="GO" id="GO:0043812">
    <property type="term" value="F:phosphatidylinositol-4-phosphate phosphatase activity"/>
    <property type="evidence" value="ECO:0007669"/>
    <property type="project" value="TreeGrafter"/>
</dbReference>
<name>A0A3M7SAV7_BRAPC</name>
<dbReference type="STRING" id="10195.A0A3M7SAV7"/>
<dbReference type="EMBL" id="REGN01001721">
    <property type="protein sequence ID" value="RNA32926.1"/>
    <property type="molecule type" value="Genomic_DNA"/>
</dbReference>
<dbReference type="OrthoDB" id="405996at2759"/>
<proteinExistence type="predicted"/>
<dbReference type="Pfam" id="PF02383">
    <property type="entry name" value="Syja_N"/>
    <property type="match status" value="1"/>
</dbReference>
<dbReference type="InterPro" id="IPR002013">
    <property type="entry name" value="SAC_dom"/>
</dbReference>
<feature type="domain" description="SAC" evidence="2">
    <location>
        <begin position="18"/>
        <end position="182"/>
    </location>
</feature>
<evidence type="ECO:0000259" key="2">
    <source>
        <dbReference type="PROSITE" id="PS50275"/>
    </source>
</evidence>
<gene>
    <name evidence="4" type="ORF">BpHYR1_022904</name>
</gene>
<feature type="region of interest" description="Disordered" evidence="1">
    <location>
        <begin position="241"/>
        <end position="263"/>
    </location>
</feature>
<dbReference type="GO" id="GO:2001135">
    <property type="term" value="P:regulation of endocytic recycling"/>
    <property type="evidence" value="ECO:0007669"/>
    <property type="project" value="TreeGrafter"/>
</dbReference>
<dbReference type="InterPro" id="IPR034753">
    <property type="entry name" value="hSac2"/>
</dbReference>
<accession>A0A3M7SAV7</accession>
<dbReference type="GO" id="GO:0005769">
    <property type="term" value="C:early endosome"/>
    <property type="evidence" value="ECO:0007669"/>
    <property type="project" value="TreeGrafter"/>
</dbReference>
<reference evidence="4 5" key="1">
    <citation type="journal article" date="2018" name="Sci. Rep.">
        <title>Genomic signatures of local adaptation to the degree of environmental predictability in rotifers.</title>
        <authorList>
            <person name="Franch-Gras L."/>
            <person name="Hahn C."/>
            <person name="Garcia-Roger E.M."/>
            <person name="Carmona M.J."/>
            <person name="Serra M."/>
            <person name="Gomez A."/>
        </authorList>
    </citation>
    <scope>NUCLEOTIDE SEQUENCE [LARGE SCALE GENOMIC DNA]</scope>
    <source>
        <strain evidence="4">HYR1</strain>
    </source>
</reference>
<keyword evidence="5" id="KW-1185">Reference proteome</keyword>
<comment type="caution">
    <text evidence="4">The sequence shown here is derived from an EMBL/GenBank/DDBJ whole genome shotgun (WGS) entry which is preliminary data.</text>
</comment>
<dbReference type="Proteomes" id="UP000276133">
    <property type="component" value="Unassembled WGS sequence"/>
</dbReference>
<evidence type="ECO:0000256" key="1">
    <source>
        <dbReference type="SAM" id="MobiDB-lite"/>
    </source>
</evidence>